<evidence type="ECO:0000313" key="1">
    <source>
        <dbReference type="EMBL" id="RXW31198.1"/>
    </source>
</evidence>
<comment type="caution">
    <text evidence="1">The sequence shown here is derived from an EMBL/GenBank/DDBJ whole genome shotgun (WGS) entry which is preliminary data.</text>
</comment>
<proteinExistence type="predicted"/>
<organism evidence="1 2">
    <name type="scientific">Propioniciclava flava</name>
    <dbReference type="NCBI Taxonomy" id="2072026"/>
    <lineage>
        <taxon>Bacteria</taxon>
        <taxon>Bacillati</taxon>
        <taxon>Actinomycetota</taxon>
        <taxon>Actinomycetes</taxon>
        <taxon>Propionibacteriales</taxon>
        <taxon>Propionibacteriaceae</taxon>
        <taxon>Propioniciclava</taxon>
    </lineage>
</organism>
<dbReference type="Pfam" id="PF09344">
    <property type="entry name" value="Cas_CT1975"/>
    <property type="match status" value="1"/>
</dbReference>
<keyword evidence="2" id="KW-1185">Reference proteome</keyword>
<dbReference type="InterPro" id="IPR010148">
    <property type="entry name" value="CRISPR-assoc_prot_CT1975"/>
</dbReference>
<gene>
    <name evidence="1" type="primary">cas7e</name>
    <name evidence="1" type="ORF">C1706_13530</name>
</gene>
<dbReference type="Proteomes" id="UP000290624">
    <property type="component" value="Unassembled WGS sequence"/>
</dbReference>
<dbReference type="NCBIfam" id="TIGR01869">
    <property type="entry name" value="casC_Cse4"/>
    <property type="match status" value="1"/>
</dbReference>
<dbReference type="OrthoDB" id="5291250at2"/>
<accession>A0A4V1Q734</accession>
<name>A0A4V1Q734_9ACTN</name>
<reference evidence="1 2" key="1">
    <citation type="submission" date="2018-01" db="EMBL/GenBank/DDBJ databases">
        <title>Lactibacter flavus gen. nov., sp. nov., a novel bacterium of the family Propionibacteriaceae isolated from raw milk and dairy products.</title>
        <authorList>
            <person name="Wenning M."/>
            <person name="Breitenwieser F."/>
            <person name="Huptas C."/>
            <person name="von Neubeck M."/>
            <person name="Busse H.-J."/>
            <person name="Scherer S."/>
        </authorList>
    </citation>
    <scope>NUCLEOTIDE SEQUENCE [LARGE SCALE GENOMIC DNA]</scope>
    <source>
        <strain evidence="1 2">VG341</strain>
    </source>
</reference>
<dbReference type="RefSeq" id="WP_129459762.1">
    <property type="nucleotide sequence ID" value="NZ_PPCV01000012.1"/>
</dbReference>
<evidence type="ECO:0000313" key="2">
    <source>
        <dbReference type="Proteomes" id="UP000290624"/>
    </source>
</evidence>
<dbReference type="EMBL" id="PPCV01000012">
    <property type="protein sequence ID" value="RXW31198.1"/>
    <property type="molecule type" value="Genomic_DNA"/>
</dbReference>
<sequence length="367" mass="38688">MTLFLDVHVLQTVPPSNLNRDDTGSPKTAVFGGVRRARVSSQAWKRATRRDFADLLNASELGVRTKRAVELLAARIAARSSVDDDAAATRAEAVLLKAGLKTKPARNADKGGLPQTDYLVFFSNGQLDRLAELALPLDAELDARAIKAALRADQGIDVSLFGRMVADDAELNVDAACQVAHALSTHAVATEYDYYTAVDDKAPDDETGAGMIGTIEFDSATLYRYATINVAGLRANLGDDAATLRAVDAFLRAFVTSMPTGKQNTFANRTAPDAVIVMARVDQPVNLVGAFEDAVVARGGYVEASAQALADHATALTAAYGTAPLATWVTAVGQKTAPLAALGEQRPFDGLVAAATDQVRGVLEQSA</sequence>
<dbReference type="AlphaFoldDB" id="A0A4V1Q734"/>
<protein>
    <submittedName>
        <fullName evidence="1">Type I-E CRISPR-associated protein Cas7/Cse4/CasC</fullName>
    </submittedName>
</protein>